<protein>
    <submittedName>
        <fullName evidence="2">Uncharacterized protein</fullName>
    </submittedName>
</protein>
<dbReference type="Gene3D" id="1.25.10.10">
    <property type="entry name" value="Leucine-rich Repeat Variant"/>
    <property type="match status" value="1"/>
</dbReference>
<dbReference type="InterPro" id="IPR016024">
    <property type="entry name" value="ARM-type_fold"/>
</dbReference>
<feature type="compositionally biased region" description="Pro residues" evidence="1">
    <location>
        <begin position="366"/>
        <end position="383"/>
    </location>
</feature>
<feature type="region of interest" description="Disordered" evidence="1">
    <location>
        <begin position="354"/>
        <end position="392"/>
    </location>
</feature>
<gene>
    <name evidence="2" type="ORF">DYB25_006190</name>
</gene>
<proteinExistence type="predicted"/>
<dbReference type="Proteomes" id="UP000266239">
    <property type="component" value="Unassembled WGS sequence"/>
</dbReference>
<dbReference type="PANTHER" id="PTHR13510">
    <property type="entry name" value="FYVE-FINGER-CONTAINING RAB5 EFFECTOR PROTEIN RABENOSYN-5-RELATED"/>
    <property type="match status" value="1"/>
</dbReference>
<dbReference type="SUPFAM" id="SSF48371">
    <property type="entry name" value="ARM repeat"/>
    <property type="match status" value="1"/>
</dbReference>
<evidence type="ECO:0000256" key="1">
    <source>
        <dbReference type="SAM" id="MobiDB-lite"/>
    </source>
</evidence>
<accession>A0A397BNG4</accession>
<dbReference type="AlphaFoldDB" id="A0A397BNG4"/>
<comment type="caution">
    <text evidence="2">The sequence shown here is derived from an EMBL/GenBank/DDBJ whole genome shotgun (WGS) entry which is preliminary data.</text>
</comment>
<organism evidence="2 3">
    <name type="scientific">Aphanomyces astaci</name>
    <name type="common">Crayfish plague agent</name>
    <dbReference type="NCBI Taxonomy" id="112090"/>
    <lineage>
        <taxon>Eukaryota</taxon>
        <taxon>Sar</taxon>
        <taxon>Stramenopiles</taxon>
        <taxon>Oomycota</taxon>
        <taxon>Saprolegniomycetes</taxon>
        <taxon>Saprolegniales</taxon>
        <taxon>Verrucalvaceae</taxon>
        <taxon>Aphanomyces</taxon>
    </lineage>
</organism>
<dbReference type="InterPro" id="IPR011989">
    <property type="entry name" value="ARM-like"/>
</dbReference>
<evidence type="ECO:0000313" key="2">
    <source>
        <dbReference type="EMBL" id="RHY19716.1"/>
    </source>
</evidence>
<dbReference type="InterPro" id="IPR052727">
    <property type="entry name" value="Rab4/Rab5_effector"/>
</dbReference>
<sequence length="822" mass="89994">MKRPNPTIRRLSTSSTRFPACHLTPEDEAQYMALSQRLLGRAIAECETTLIDMDSHWKYVRTIPVATSSLKVYKSTHHPSTAFGGAAAQVMATGIVSGTMDDIMTCLSADNSFAFRMNSALLMPKEHLDCEVLHTIVPLPTSSPTSSSTSDKFRFLGLKWGATKWPSASKHRDLCYLESTGVTRTSDTQGHVMEYGYCLMESIDLPAICPPLDQFSIKRVKVSLRHVFRTLPIGCTLVMSHCSIDLGSHASPSTMWMPPDLTTFPHLVSIAAAAEVATAIRLSNALLLRHPTTADNSTTWNVPEFLRKFPRECALCHHKSDRLQKHRVVNLLGSTGIKIVAQFFCHACATPPATPPATSPSSATSPPSPLGPVIRPRPAPTMPLAPFSEMQSRAAKRHITQETFNECVRENMEEFDMIEEDAIADAVTQFESQGVDLSTIVKALDVVHPVLAALKVIEADESDDETCLHVKLVALQDQFKDAVGSSGAKELAGQINGPTILLQRLPAVQDVATRILLLSTLQSMVRCRTQIFLEVQSNDRYTQTAAFSSLKCICAKNEVNKKRLTSHGIIARLVVLFRDRSMVPEGRTKDIADVIRVLTLHDDTTSMFSQTHDIVKLFVEHGVIDAVLPYLRGVSSDPDTLSSWLAVVKQLAITEDTCRKLVAAGILDLLPTFQQHAHHPTEVYLQTLGCATIAAICLRSPANCDRAVQMHAHRAIGLAMVGFPDNVALLRQASLAIRNMVVRNEQLRPIVLEDVERHLRAALPLRGCGDEAYAALRDLGADVPLASIGTSQSANFNPVMVSSNQLVEAIQDNATAPFGEFD</sequence>
<dbReference type="PANTHER" id="PTHR13510:SF44">
    <property type="entry name" value="RABENOSYN-5"/>
    <property type="match status" value="1"/>
</dbReference>
<dbReference type="EMBL" id="QUTA01004450">
    <property type="protein sequence ID" value="RHY19716.1"/>
    <property type="molecule type" value="Genomic_DNA"/>
</dbReference>
<reference evidence="2 3" key="1">
    <citation type="submission" date="2018-08" db="EMBL/GenBank/DDBJ databases">
        <title>Aphanomyces genome sequencing and annotation.</title>
        <authorList>
            <person name="Minardi D."/>
            <person name="Oidtmann B."/>
            <person name="Van Der Giezen M."/>
            <person name="Studholme D.J."/>
        </authorList>
    </citation>
    <scope>NUCLEOTIDE SEQUENCE [LARGE SCALE GENOMIC DNA]</scope>
    <source>
        <strain evidence="2 3">Yx</strain>
    </source>
</reference>
<name>A0A397BNG4_APHAT</name>
<evidence type="ECO:0000313" key="3">
    <source>
        <dbReference type="Proteomes" id="UP000266239"/>
    </source>
</evidence>
<dbReference type="VEuPathDB" id="FungiDB:H257_17351"/>